<dbReference type="SUPFAM" id="SSF50494">
    <property type="entry name" value="Trypsin-like serine proteases"/>
    <property type="match status" value="1"/>
</dbReference>
<gene>
    <name evidence="3" type="ORF">B0I18_1011208</name>
</gene>
<evidence type="ECO:0000256" key="1">
    <source>
        <dbReference type="SAM" id="SignalP"/>
    </source>
</evidence>
<accession>A0A2P8DCU6</accession>
<feature type="chain" id="PRO_5015180291" evidence="1">
    <location>
        <begin position="21"/>
        <end position="586"/>
    </location>
</feature>
<protein>
    <submittedName>
        <fullName evidence="3">Putative secreted protein (Por secretion system target)</fullName>
    </submittedName>
</protein>
<keyword evidence="1" id="KW-0732">Signal</keyword>
<dbReference type="EMBL" id="PYGD01000001">
    <property type="protein sequence ID" value="PSK95044.1"/>
    <property type="molecule type" value="Genomic_DNA"/>
</dbReference>
<dbReference type="NCBIfam" id="TIGR04183">
    <property type="entry name" value="Por_Secre_tail"/>
    <property type="match status" value="1"/>
</dbReference>
<dbReference type="InterPro" id="IPR018114">
    <property type="entry name" value="TRYPSIN_HIS"/>
</dbReference>
<evidence type="ECO:0000313" key="3">
    <source>
        <dbReference type="EMBL" id="PSK95044.1"/>
    </source>
</evidence>
<evidence type="ECO:0000313" key="4">
    <source>
        <dbReference type="Proteomes" id="UP000240572"/>
    </source>
</evidence>
<keyword evidence="4" id="KW-1185">Reference proteome</keyword>
<dbReference type="InterPro" id="IPR026444">
    <property type="entry name" value="Secre_tail"/>
</dbReference>
<dbReference type="RefSeq" id="WP_106521718.1">
    <property type="nucleotide sequence ID" value="NZ_PYGD01000001.1"/>
</dbReference>
<dbReference type="Proteomes" id="UP000240572">
    <property type="component" value="Unassembled WGS sequence"/>
</dbReference>
<dbReference type="Gene3D" id="2.40.10.10">
    <property type="entry name" value="Trypsin-like serine proteases"/>
    <property type="match status" value="2"/>
</dbReference>
<comment type="caution">
    <text evidence="3">The sequence shown here is derived from an EMBL/GenBank/DDBJ whole genome shotgun (WGS) entry which is preliminary data.</text>
</comment>
<dbReference type="Pfam" id="PF18962">
    <property type="entry name" value="Por_Secre_tail"/>
    <property type="match status" value="1"/>
</dbReference>
<organism evidence="3 4">
    <name type="scientific">Taibaiella chishuiensis</name>
    <dbReference type="NCBI Taxonomy" id="1434707"/>
    <lineage>
        <taxon>Bacteria</taxon>
        <taxon>Pseudomonadati</taxon>
        <taxon>Bacteroidota</taxon>
        <taxon>Chitinophagia</taxon>
        <taxon>Chitinophagales</taxon>
        <taxon>Chitinophagaceae</taxon>
        <taxon>Taibaiella</taxon>
    </lineage>
</organism>
<dbReference type="OrthoDB" id="618199at2"/>
<dbReference type="InterPro" id="IPR009003">
    <property type="entry name" value="Peptidase_S1_PA"/>
</dbReference>
<sequence>MKKIGLSLVLLVACAAGAQAQIGKGGVPESVQLRNDQQYVPVHTAVLPDWASFLQKEKAAIAAGTPKPLTLSLSTPTDISFPASGSITTLDNGRRIWRSQLRIDQAPAIGCYYDRFHLPQGVKYYISNGNGAQILGAFTSENNTPSGHFANEAVQGNLVNLELDIDAGVDLKDIDFHIYRSAVYFRSYEYLNAYEGMHTIDFIDTALDGSASVCTINAICPPGSAYSNQRKATVQILDPFGGACSATMINNTGNSPASCKQYLLTASHCQGENDTVSSAFDEMIVRFNFERAQCTGGGIPESRSMVGLNFVSRSIFDEDAIRGDFLLLEMRQTIPLAWNVTLNGWNRDANHALTVAAPKKFIGFHHPSGDVKKVTTSQSITGSVMLWTTVIDTGYGARGSSGSGFFDGDGNLIGIASTAAILNDMPCGVNAHNQQVDYFRRVNYSKLAFDWDYSVDGPNPKRKLKPWLDPANTGVVTLNGVKSNCTALEGSGTAIRNDATQLSDAISVYPNPSTNGKVTAQINLKEATDLSADIYAITGKKQQHINLGKVRSGVFTFDLGNYANGMYLINFSDGAATATRKVMLAR</sequence>
<evidence type="ECO:0000259" key="2">
    <source>
        <dbReference type="Pfam" id="PF18962"/>
    </source>
</evidence>
<feature type="domain" description="Secretion system C-terminal sorting" evidence="2">
    <location>
        <begin position="508"/>
        <end position="583"/>
    </location>
</feature>
<dbReference type="GO" id="GO:0006508">
    <property type="term" value="P:proteolysis"/>
    <property type="evidence" value="ECO:0007669"/>
    <property type="project" value="InterPro"/>
</dbReference>
<dbReference type="GO" id="GO:0004252">
    <property type="term" value="F:serine-type endopeptidase activity"/>
    <property type="evidence" value="ECO:0007669"/>
    <property type="project" value="InterPro"/>
</dbReference>
<dbReference type="AlphaFoldDB" id="A0A2P8DCU6"/>
<name>A0A2P8DCU6_9BACT</name>
<proteinExistence type="predicted"/>
<feature type="signal peptide" evidence="1">
    <location>
        <begin position="1"/>
        <end position="20"/>
    </location>
</feature>
<reference evidence="3 4" key="1">
    <citation type="submission" date="2018-03" db="EMBL/GenBank/DDBJ databases">
        <title>Genomic Encyclopedia of Type Strains, Phase III (KMG-III): the genomes of soil and plant-associated and newly described type strains.</title>
        <authorList>
            <person name="Whitman W."/>
        </authorList>
    </citation>
    <scope>NUCLEOTIDE SEQUENCE [LARGE SCALE GENOMIC DNA]</scope>
    <source>
        <strain evidence="3 4">CGMCC 1.12700</strain>
    </source>
</reference>
<dbReference type="InterPro" id="IPR043504">
    <property type="entry name" value="Peptidase_S1_PA_chymotrypsin"/>
</dbReference>
<dbReference type="PROSITE" id="PS00134">
    <property type="entry name" value="TRYPSIN_HIS"/>
    <property type="match status" value="1"/>
</dbReference>